<sequence length="54" mass="5913">MKNFKKISRDQLKKVNGGGNRDGICQPQYMLICDATGICGTEPDTACNCYCVPI</sequence>
<protein>
    <submittedName>
        <fullName evidence="1">Uncharacterized protein</fullName>
    </submittedName>
</protein>
<gene>
    <name evidence="1" type="ORF">SAMN05421593_2359</name>
</gene>
<name>A0A1H6HHI0_CHRCI</name>
<organism evidence="1 2">
    <name type="scientific">Chryseobacterium culicis</name>
    <dbReference type="NCBI Taxonomy" id="680127"/>
    <lineage>
        <taxon>Bacteria</taxon>
        <taxon>Pseudomonadati</taxon>
        <taxon>Bacteroidota</taxon>
        <taxon>Flavobacteriia</taxon>
        <taxon>Flavobacteriales</taxon>
        <taxon>Weeksellaceae</taxon>
        <taxon>Chryseobacterium group</taxon>
        <taxon>Chryseobacterium</taxon>
    </lineage>
</organism>
<reference evidence="1 2" key="1">
    <citation type="submission" date="2016-10" db="EMBL/GenBank/DDBJ databases">
        <authorList>
            <person name="de Groot N.N."/>
        </authorList>
    </citation>
    <scope>NUCLEOTIDE SEQUENCE [LARGE SCALE GENOMIC DNA]</scope>
    <source>
        <strain evidence="1 2">DSM 23031</strain>
    </source>
</reference>
<dbReference type="RefSeq" id="WP_167358411.1">
    <property type="nucleotide sequence ID" value="NZ_DALZIY010000001.1"/>
</dbReference>
<proteinExistence type="predicted"/>
<dbReference type="EMBL" id="FNWQ01000002">
    <property type="protein sequence ID" value="SEH33550.1"/>
    <property type="molecule type" value="Genomic_DNA"/>
</dbReference>
<dbReference type="InterPro" id="IPR058074">
    <property type="entry name" value="Bacteriocin-like"/>
</dbReference>
<evidence type="ECO:0000313" key="1">
    <source>
        <dbReference type="EMBL" id="SEH33550.1"/>
    </source>
</evidence>
<evidence type="ECO:0000313" key="2">
    <source>
        <dbReference type="Proteomes" id="UP000198561"/>
    </source>
</evidence>
<dbReference type="NCBIfam" id="NF047798">
    <property type="entry name" value="leader_Chryseo"/>
    <property type="match status" value="1"/>
</dbReference>
<dbReference type="Proteomes" id="UP000198561">
    <property type="component" value="Unassembled WGS sequence"/>
</dbReference>
<accession>A0A1H6HHI0</accession>
<dbReference type="AlphaFoldDB" id="A0A1H6HHI0"/>